<protein>
    <recommendedName>
        <fullName evidence="3">TGS domain-containing protein</fullName>
    </recommendedName>
</protein>
<dbReference type="PANTHER" id="PTHR23305">
    <property type="entry name" value="OBG GTPASE FAMILY"/>
    <property type="match status" value="1"/>
</dbReference>
<dbReference type="PROSITE" id="PS51880">
    <property type="entry name" value="TGS"/>
    <property type="match status" value="1"/>
</dbReference>
<dbReference type="CDD" id="cd04867">
    <property type="entry name" value="TGS_YchF_OLA1"/>
    <property type="match status" value="1"/>
</dbReference>
<dbReference type="InterPro" id="IPR004095">
    <property type="entry name" value="TGS"/>
</dbReference>
<evidence type="ECO:0000256" key="1">
    <source>
        <dbReference type="ARBA" id="ARBA00022741"/>
    </source>
</evidence>
<dbReference type="GO" id="GO:0016887">
    <property type="term" value="F:ATP hydrolysis activity"/>
    <property type="evidence" value="ECO:0007669"/>
    <property type="project" value="TreeGrafter"/>
</dbReference>
<dbReference type="Pfam" id="PF06071">
    <property type="entry name" value="YchF-GTPase_C"/>
    <property type="match status" value="1"/>
</dbReference>
<dbReference type="PANTHER" id="PTHR23305:SF7">
    <property type="entry name" value="OBG-TYPE G DOMAIN-CONTAINING PROTEIN"/>
    <property type="match status" value="1"/>
</dbReference>
<evidence type="ECO:0000256" key="2">
    <source>
        <dbReference type="ARBA" id="ARBA00022840"/>
    </source>
</evidence>
<gene>
    <name evidence="4" type="ORF">AaE_002452</name>
</gene>
<organism evidence="4 5">
    <name type="scientific">Aphanomyces astaci</name>
    <name type="common">Crayfish plague agent</name>
    <dbReference type="NCBI Taxonomy" id="112090"/>
    <lineage>
        <taxon>Eukaryota</taxon>
        <taxon>Sar</taxon>
        <taxon>Stramenopiles</taxon>
        <taxon>Oomycota</taxon>
        <taxon>Saprolegniomycetes</taxon>
        <taxon>Saprolegniales</taxon>
        <taxon>Verrucalvaceae</taxon>
        <taxon>Aphanomyces</taxon>
    </lineage>
</organism>
<dbReference type="InterPro" id="IPR013029">
    <property type="entry name" value="YchF_C"/>
</dbReference>
<dbReference type="InterPro" id="IPR012675">
    <property type="entry name" value="Beta-grasp_dom_sf"/>
</dbReference>
<evidence type="ECO:0000259" key="3">
    <source>
        <dbReference type="PROSITE" id="PS51880"/>
    </source>
</evidence>
<proteinExistence type="predicted"/>
<keyword evidence="2" id="KW-0067">ATP-binding</keyword>
<dbReference type="InterPro" id="IPR012676">
    <property type="entry name" value="TGS-like"/>
</dbReference>
<keyword evidence="1" id="KW-0547">Nucleotide-binding</keyword>
<dbReference type="Gene3D" id="3.10.20.30">
    <property type="match status" value="1"/>
</dbReference>
<dbReference type="VEuPathDB" id="FungiDB:H257_17262"/>
<evidence type="ECO:0000313" key="4">
    <source>
        <dbReference type="EMBL" id="KAF0771409.1"/>
    </source>
</evidence>
<accession>A0A6A5ATM5</accession>
<dbReference type="AlphaFoldDB" id="A0A6A5ATM5"/>
<dbReference type="FunFam" id="3.10.20.30:FF:000001">
    <property type="entry name" value="Ribosome-binding ATPase YchF"/>
    <property type="match status" value="1"/>
</dbReference>
<sequence>MYYFTAGDKEVRCWTLRKGATAPQAAGVIHSDFERGFIKAEVVGFEDFKTLSEGDKKGMSKVKAAGKYRQEGKTYVVQDGDIIYFQFNVTNKKK</sequence>
<comment type="caution">
    <text evidence="4">The sequence shown here is derived from an EMBL/GenBank/DDBJ whole genome shotgun (WGS) entry which is preliminary data.</text>
</comment>
<name>A0A6A5ATM5_APHAT</name>
<dbReference type="SUPFAM" id="SSF81271">
    <property type="entry name" value="TGS-like"/>
    <property type="match status" value="1"/>
</dbReference>
<reference evidence="4 5" key="1">
    <citation type="submission" date="2019-06" db="EMBL/GenBank/DDBJ databases">
        <title>Genomics analysis of Aphanomyces spp. identifies a new class of oomycete effector associated with host adaptation.</title>
        <authorList>
            <person name="Gaulin E."/>
        </authorList>
    </citation>
    <scope>NUCLEOTIDE SEQUENCE [LARGE SCALE GENOMIC DNA]</scope>
    <source>
        <strain evidence="4 5">E</strain>
    </source>
</reference>
<evidence type="ECO:0000313" key="5">
    <source>
        <dbReference type="Proteomes" id="UP000469452"/>
    </source>
</evidence>
<dbReference type="EMBL" id="VJMI01004881">
    <property type="protein sequence ID" value="KAF0771409.1"/>
    <property type="molecule type" value="Genomic_DNA"/>
</dbReference>
<dbReference type="GO" id="GO:0005737">
    <property type="term" value="C:cytoplasm"/>
    <property type="evidence" value="ECO:0007669"/>
    <property type="project" value="TreeGrafter"/>
</dbReference>
<dbReference type="GO" id="GO:0005524">
    <property type="term" value="F:ATP binding"/>
    <property type="evidence" value="ECO:0007669"/>
    <property type="project" value="UniProtKB-KW"/>
</dbReference>
<feature type="domain" description="TGS" evidence="3">
    <location>
        <begin position="1"/>
        <end position="87"/>
    </location>
</feature>
<dbReference type="Proteomes" id="UP000469452">
    <property type="component" value="Unassembled WGS sequence"/>
</dbReference>